<keyword evidence="10" id="KW-1185">Reference proteome</keyword>
<dbReference type="Gene3D" id="1.10.10.10">
    <property type="entry name" value="Winged helix-like DNA-binding domain superfamily/Winged helix DNA-binding domain"/>
    <property type="match status" value="1"/>
</dbReference>
<name>A0A8H5LNA3_9AGAR</name>
<feature type="domain" description="AB hydrolase-1" evidence="5">
    <location>
        <begin position="121"/>
        <end position="317"/>
    </location>
</feature>
<dbReference type="InterPro" id="IPR036390">
    <property type="entry name" value="WH_DNA-bd_sf"/>
</dbReference>
<dbReference type="GO" id="GO:0008171">
    <property type="term" value="F:O-methyltransferase activity"/>
    <property type="evidence" value="ECO:0007669"/>
    <property type="project" value="InterPro"/>
</dbReference>
<evidence type="ECO:0000259" key="7">
    <source>
        <dbReference type="Pfam" id="PF08100"/>
    </source>
</evidence>
<keyword evidence="4" id="KW-0472">Membrane</keyword>
<dbReference type="Proteomes" id="UP000559027">
    <property type="component" value="Unassembled WGS sequence"/>
</dbReference>
<dbReference type="GO" id="GO:0032259">
    <property type="term" value="P:methylation"/>
    <property type="evidence" value="ECO:0007669"/>
    <property type="project" value="UniProtKB-KW"/>
</dbReference>
<dbReference type="Pfam" id="PF08386">
    <property type="entry name" value="Abhydrolase_4"/>
    <property type="match status" value="1"/>
</dbReference>
<keyword evidence="4" id="KW-0812">Transmembrane</keyword>
<evidence type="ECO:0000256" key="3">
    <source>
        <dbReference type="ARBA" id="ARBA00022691"/>
    </source>
</evidence>
<evidence type="ECO:0000259" key="5">
    <source>
        <dbReference type="Pfam" id="PF00561"/>
    </source>
</evidence>
<dbReference type="InterPro" id="IPR029058">
    <property type="entry name" value="AB_hydrolase_fold"/>
</dbReference>
<dbReference type="Pfam" id="PF08100">
    <property type="entry name" value="Dimerisation"/>
    <property type="match status" value="1"/>
</dbReference>
<dbReference type="InterPro" id="IPR012967">
    <property type="entry name" value="COMT_dimerisation"/>
</dbReference>
<dbReference type="InterPro" id="IPR016461">
    <property type="entry name" value="COMT-like"/>
</dbReference>
<dbReference type="PANTHER" id="PTHR43712:SF2">
    <property type="entry name" value="O-METHYLTRANSFERASE CICE"/>
    <property type="match status" value="1"/>
</dbReference>
<evidence type="ECO:0000259" key="8">
    <source>
        <dbReference type="Pfam" id="PF08386"/>
    </source>
</evidence>
<dbReference type="EMBL" id="JAACJO010000001">
    <property type="protein sequence ID" value="KAF5363487.1"/>
    <property type="molecule type" value="Genomic_DNA"/>
</dbReference>
<dbReference type="InterPro" id="IPR000073">
    <property type="entry name" value="AB_hydrolase_1"/>
</dbReference>
<dbReference type="Pfam" id="PF00561">
    <property type="entry name" value="Abhydrolase_1"/>
    <property type="match status" value="1"/>
</dbReference>
<keyword evidence="3" id="KW-0949">S-adenosyl-L-methionine</keyword>
<comment type="caution">
    <text evidence="9">The sequence shown here is derived from an EMBL/GenBank/DDBJ whole genome shotgun (WGS) entry which is preliminary data.</text>
</comment>
<accession>A0A8H5LNA3</accession>
<keyword evidence="2" id="KW-0808">Transferase</keyword>
<feature type="domain" description="Peptidase S33 tripeptidyl aminopeptidase-like C-terminal" evidence="8">
    <location>
        <begin position="466"/>
        <end position="565"/>
    </location>
</feature>
<dbReference type="PROSITE" id="PS51683">
    <property type="entry name" value="SAM_OMT_II"/>
    <property type="match status" value="1"/>
</dbReference>
<keyword evidence="4" id="KW-1133">Transmembrane helix</keyword>
<dbReference type="InterPro" id="IPR013595">
    <property type="entry name" value="Pept_S33_TAP-like_C"/>
</dbReference>
<dbReference type="InterPro" id="IPR029063">
    <property type="entry name" value="SAM-dependent_MTases_sf"/>
</dbReference>
<dbReference type="SUPFAM" id="SSF46785">
    <property type="entry name" value="Winged helix' DNA-binding domain"/>
    <property type="match status" value="1"/>
</dbReference>
<evidence type="ECO:0000313" key="10">
    <source>
        <dbReference type="Proteomes" id="UP000559027"/>
    </source>
</evidence>
<dbReference type="InterPro" id="IPR036388">
    <property type="entry name" value="WH-like_DNA-bd_sf"/>
</dbReference>
<evidence type="ECO:0000313" key="9">
    <source>
        <dbReference type="EMBL" id="KAF5363487.1"/>
    </source>
</evidence>
<sequence>MPDAWAVFRLRAALTFVVGFLSLSLLLLVDLTSVGDYEAYDGGAEIQAPKDFYWIDIQPTQELVWYPCYKPLRRECARLLVPLNHLNHSDKASKHAAIALIRIPSSLSSPTSKPHPRYRGPILFNPGGPGGSGVDLLHRVGDLLAQILGNEFDLVSFDPRGVSRSTPKVSFFDPPGRGEREVWDQNIFSVIRGGASDPFRNITGEGGDSLESTWARAVASNKLAKERGGEWLGNTNTEQTAYDMLSIIKAYGRDKLMYWGFSYGTVLGSTFASLFPDKVERITLDGVVDVDNYYATLWSNNLLDTPKTMSLFFETCHAAGSSCPFWAPSPKLIAANLTRIYEDLITEPIPLRTSTSYGFLDFSRVRTAVFSMLYSPWATWPILAQALADLGGPERDPELMWRLTEIPTFKCSCSGSCNDKDAREQELEASVRDAQSAILCSDGLDVPPDLVSARSYFNNLGKESDWADVWAKIRLSCAGWPKVKKGYQGPVGGNTSFPLLFIGNTADPVTPVAHARTMSTRFPGSRVLTQDSPGHCSINAPSVCTLSHVREYFLSGKLPPEGTVCSVDSPPFPDAMRPEIRGPAEYIIDENDERMKIFIEADSIADTELQRTKDAIHELSKAWKPFNRASLCWISGYCLHIFAGSPFVQFSWPDRLEFDYLCIMMLPLLFTTVGAALTTHLEYEQPTKRAAQSTFGAYLECHPGRRAASLCPSSTAQDGHNDPELRASIYTIEAACVQLVSQIARPSDTLVNKFMAFYEPACLQVVLSNKIPDILAEYPSGAYISDLEQRTGVNQKKLGRVLRLLATKHVFREVDVDTFANNYLSSQLLSQNPLSNLGLHLTDEAFKAASALSDTLNDPVLTSSTLPQDAAFAKFFNINGTLFDYFTGSTPEQTKRGGRFGPGMIGWGAAIEADAVIYDFPWHKLRKGSIVCDVGGGVGNISIQLAKRYPAIRLVLQDLPGQLETAEHKTWPQRCPEAIAEKRISFIPLDFFKGSPKKGCDIYFLKNVLHDWSDENCIKIMKGVRTAMTSQSTVLIHEFIVQPAYRVPESEARYSQAPEPLLPNYGDGRLRQYTMDINMMTLLNSGERTLDDFIQLGKLAGLEFVKLWETGEMGLIEFALGNETSDTDQILS</sequence>
<dbReference type="SUPFAM" id="SSF53335">
    <property type="entry name" value="S-adenosyl-L-methionine-dependent methyltransferases"/>
    <property type="match status" value="1"/>
</dbReference>
<dbReference type="Pfam" id="PF00891">
    <property type="entry name" value="Methyltransf_2"/>
    <property type="match status" value="1"/>
</dbReference>
<dbReference type="OrthoDB" id="425534at2759"/>
<evidence type="ECO:0000256" key="2">
    <source>
        <dbReference type="ARBA" id="ARBA00022679"/>
    </source>
</evidence>
<evidence type="ECO:0000259" key="6">
    <source>
        <dbReference type="Pfam" id="PF00891"/>
    </source>
</evidence>
<dbReference type="InterPro" id="IPR001077">
    <property type="entry name" value="COMT_C"/>
</dbReference>
<proteinExistence type="predicted"/>
<feature type="domain" description="O-methyltransferase dimerisation" evidence="7">
    <location>
        <begin position="756"/>
        <end position="830"/>
    </location>
</feature>
<keyword evidence="1" id="KW-0489">Methyltransferase</keyword>
<evidence type="ECO:0000256" key="1">
    <source>
        <dbReference type="ARBA" id="ARBA00022603"/>
    </source>
</evidence>
<organism evidence="9 10">
    <name type="scientific">Leucocoprinus leucothites</name>
    <dbReference type="NCBI Taxonomy" id="201217"/>
    <lineage>
        <taxon>Eukaryota</taxon>
        <taxon>Fungi</taxon>
        <taxon>Dikarya</taxon>
        <taxon>Basidiomycota</taxon>
        <taxon>Agaricomycotina</taxon>
        <taxon>Agaricomycetes</taxon>
        <taxon>Agaricomycetidae</taxon>
        <taxon>Agaricales</taxon>
        <taxon>Agaricineae</taxon>
        <taxon>Agaricaceae</taxon>
        <taxon>Leucocoprinus</taxon>
    </lineage>
</organism>
<dbReference type="AlphaFoldDB" id="A0A8H5LNA3"/>
<dbReference type="Gene3D" id="3.40.50.150">
    <property type="entry name" value="Vaccinia Virus protein VP39"/>
    <property type="match status" value="1"/>
</dbReference>
<feature type="transmembrane region" description="Helical" evidence="4">
    <location>
        <begin position="12"/>
        <end position="29"/>
    </location>
</feature>
<dbReference type="Gene3D" id="3.40.50.1820">
    <property type="entry name" value="alpha/beta hydrolase"/>
    <property type="match status" value="1"/>
</dbReference>
<dbReference type="SUPFAM" id="SSF53474">
    <property type="entry name" value="alpha/beta-Hydrolases"/>
    <property type="match status" value="1"/>
</dbReference>
<reference evidence="9 10" key="1">
    <citation type="journal article" date="2020" name="ISME J.">
        <title>Uncovering the hidden diversity of litter-decomposition mechanisms in mushroom-forming fungi.</title>
        <authorList>
            <person name="Floudas D."/>
            <person name="Bentzer J."/>
            <person name="Ahren D."/>
            <person name="Johansson T."/>
            <person name="Persson P."/>
            <person name="Tunlid A."/>
        </authorList>
    </citation>
    <scope>NUCLEOTIDE SEQUENCE [LARGE SCALE GENOMIC DNA]</scope>
    <source>
        <strain evidence="9 10">CBS 146.42</strain>
    </source>
</reference>
<dbReference type="PANTHER" id="PTHR43712">
    <property type="entry name" value="PUTATIVE (AFU_ORTHOLOGUE AFUA_4G14580)-RELATED"/>
    <property type="match status" value="1"/>
</dbReference>
<protein>
    <submittedName>
        <fullName evidence="9">Uncharacterized protein</fullName>
    </submittedName>
</protein>
<feature type="domain" description="O-methyltransferase C-terminal" evidence="6">
    <location>
        <begin position="912"/>
        <end position="1054"/>
    </location>
</feature>
<gene>
    <name evidence="9" type="ORF">D9756_001035</name>
</gene>
<evidence type="ECO:0000256" key="4">
    <source>
        <dbReference type="SAM" id="Phobius"/>
    </source>
</evidence>